<protein>
    <submittedName>
        <fullName evidence="2">Peptidase S1 domain-containing protein</fullName>
    </submittedName>
</protein>
<reference evidence="2" key="1">
    <citation type="submission" date="2022-11" db="UniProtKB">
        <authorList>
            <consortium name="WormBaseParasite"/>
        </authorList>
    </citation>
    <scope>IDENTIFICATION</scope>
</reference>
<accession>A0AC35EWW5</accession>
<dbReference type="Proteomes" id="UP000887580">
    <property type="component" value="Unplaced"/>
</dbReference>
<evidence type="ECO:0000313" key="2">
    <source>
        <dbReference type="WBParaSite" id="PS1159_v2.g1146.t1"/>
    </source>
</evidence>
<name>A0AC35EWW5_9BILA</name>
<proteinExistence type="predicted"/>
<organism evidence="1 2">
    <name type="scientific">Panagrolaimus sp. PS1159</name>
    <dbReference type="NCBI Taxonomy" id="55785"/>
    <lineage>
        <taxon>Eukaryota</taxon>
        <taxon>Metazoa</taxon>
        <taxon>Ecdysozoa</taxon>
        <taxon>Nematoda</taxon>
        <taxon>Chromadorea</taxon>
        <taxon>Rhabditida</taxon>
        <taxon>Tylenchina</taxon>
        <taxon>Panagrolaimomorpha</taxon>
        <taxon>Panagrolaimoidea</taxon>
        <taxon>Panagrolaimidae</taxon>
        <taxon>Panagrolaimus</taxon>
    </lineage>
</organism>
<dbReference type="WBParaSite" id="PS1159_v2.g1146.t1">
    <property type="protein sequence ID" value="PS1159_v2.g1146.t1"/>
    <property type="gene ID" value="PS1159_v2.g1146"/>
</dbReference>
<evidence type="ECO:0000313" key="1">
    <source>
        <dbReference type="Proteomes" id="UP000887580"/>
    </source>
</evidence>
<sequence length="298" mass="32646">MLKNTQNAGIKPTLIKMKLILLFGLCVAIASSKSLPKCGMTPIKPDTNEDKIVGGKPAVPYSWPWQVNLCKVFDSDLSHSCSQECGGSIIDNEWIMTASHCQLDTEPGYWVAKIGTYDYRDENEPGEVVFNISQVFTHPNYGQPIAGSNDIALFKVEGKIEFTNHIQPVCVPRNVNDLVHKGKSAYVTGWGNTKENGVESFKLQQVEVPFLEMNECIKEYGSNHIDETMECAGKKGLDSCQGDSGGPLVTKHSDGRWFQAGIVSWGSGCARQGYAGVYSRPSANCDFIASTIGYDICQ</sequence>